<feature type="domain" description="Conjugative transposon TraM C-terminal" evidence="4">
    <location>
        <begin position="299"/>
        <end position="447"/>
    </location>
</feature>
<dbReference type="InterPro" id="IPR022187">
    <property type="entry name" value="Conjug_transposon_TraM"/>
</dbReference>
<evidence type="ECO:0000256" key="3">
    <source>
        <dbReference type="SAM" id="Phobius"/>
    </source>
</evidence>
<dbReference type="AlphaFoldDB" id="A0A562MK57"/>
<evidence type="ECO:0000313" key="5">
    <source>
        <dbReference type="EMBL" id="TWI20315.1"/>
    </source>
</evidence>
<gene>
    <name evidence="5" type="ORF">IQ31_02270</name>
</gene>
<evidence type="ECO:0000256" key="2">
    <source>
        <dbReference type="SAM" id="MobiDB-lite"/>
    </source>
</evidence>
<sequence length="451" mass="49178">MKENENKKSVRVTDGTLNEVSDVLKDNNQNKIEKLKKPLIFGLMGIVFAGCLYLIFKPAEDKKKTEEIGLNDAVPQATDAGLQSDKQKAYEQAILDQKTEEKKNSLTSLSDYWNNESAANPNEEPSNRNEEQGYGATGGTKAYNNPALTSYKSAQSTLGSFYHDDNSETNDLRKQVDELRKQLTDQRTAPAPTVDDQLALMEKSYQMAAKYLPTGSTTSGPPGTKDIDVEVSSTKPAPTARSGQKESFVSFTPARKNAVSALYREPSDSVFLASMNENRNRGFYTAGVSEQVVQPKNSIRAVIQETQEVTGESGVRIRLLEAAKTSNRTIPQGTVLSATAKFQQGRLQLEITSVELEGNIIPVSISIYDIDGQKGLYVPYSPEMNALSEIAANMSQASATSIMMTSSAGQQIAGDLTRGVVQGVSGYFSKKIRTPKVTLKAGHQVFLLSKN</sequence>
<dbReference type="Proteomes" id="UP000315908">
    <property type="component" value="Unassembled WGS sequence"/>
</dbReference>
<feature type="compositionally biased region" description="Low complexity" evidence="2">
    <location>
        <begin position="114"/>
        <end position="124"/>
    </location>
</feature>
<comment type="caution">
    <text evidence="5">The sequence shown here is derived from an EMBL/GenBank/DDBJ whole genome shotgun (WGS) entry which is preliminary data.</text>
</comment>
<evidence type="ECO:0000313" key="6">
    <source>
        <dbReference type="Proteomes" id="UP000315908"/>
    </source>
</evidence>
<keyword evidence="3" id="KW-0812">Transmembrane</keyword>
<dbReference type="EMBL" id="VLKR01000010">
    <property type="protein sequence ID" value="TWI20315.1"/>
    <property type="molecule type" value="Genomic_DNA"/>
</dbReference>
<evidence type="ECO:0000256" key="1">
    <source>
        <dbReference type="SAM" id="Coils"/>
    </source>
</evidence>
<dbReference type="NCBIfam" id="TIGR03779">
    <property type="entry name" value="Bac_Flav_CT_M"/>
    <property type="match status" value="1"/>
</dbReference>
<dbReference type="OrthoDB" id="1453786at2"/>
<feature type="coiled-coil region" evidence="1">
    <location>
        <begin position="162"/>
        <end position="189"/>
    </location>
</feature>
<organism evidence="5 6">
    <name type="scientific">Sphingobacterium siyangense</name>
    <dbReference type="NCBI Taxonomy" id="459529"/>
    <lineage>
        <taxon>Bacteria</taxon>
        <taxon>Pseudomonadati</taxon>
        <taxon>Bacteroidota</taxon>
        <taxon>Sphingobacteriia</taxon>
        <taxon>Sphingobacteriales</taxon>
        <taxon>Sphingobacteriaceae</taxon>
        <taxon>Sphingobacterium</taxon>
    </lineage>
</organism>
<dbReference type="Pfam" id="PF12508">
    <property type="entry name" value="Transposon_TraM"/>
    <property type="match status" value="1"/>
</dbReference>
<accession>A0A562MK57</accession>
<protein>
    <submittedName>
        <fullName evidence="5">Conjugative transposon TraM protein</fullName>
    </submittedName>
</protein>
<name>A0A562MK57_9SPHI</name>
<dbReference type="InterPro" id="IPR055407">
    <property type="entry name" value="TraM_C"/>
</dbReference>
<proteinExistence type="predicted"/>
<feature type="region of interest" description="Disordered" evidence="2">
    <location>
        <begin position="111"/>
        <end position="141"/>
    </location>
</feature>
<keyword evidence="1" id="KW-0175">Coiled coil</keyword>
<keyword evidence="3" id="KW-0472">Membrane</keyword>
<dbReference type="RefSeq" id="WP_145327984.1">
    <property type="nucleotide sequence ID" value="NZ_VLKR01000010.1"/>
</dbReference>
<reference evidence="5 6" key="1">
    <citation type="journal article" date="2015" name="Stand. Genomic Sci.">
        <title>Genomic Encyclopedia of Bacterial and Archaeal Type Strains, Phase III: the genomes of soil and plant-associated and newly described type strains.</title>
        <authorList>
            <person name="Whitman W.B."/>
            <person name="Woyke T."/>
            <person name="Klenk H.P."/>
            <person name="Zhou Y."/>
            <person name="Lilburn T.G."/>
            <person name="Beck B.J."/>
            <person name="De Vos P."/>
            <person name="Vandamme P."/>
            <person name="Eisen J.A."/>
            <person name="Garrity G."/>
            <person name="Hugenholtz P."/>
            <person name="Kyrpides N.C."/>
        </authorList>
    </citation>
    <scope>NUCLEOTIDE SEQUENCE [LARGE SCALE GENOMIC DNA]</scope>
    <source>
        <strain evidence="5 6">CGMCC 1.6855</strain>
    </source>
</reference>
<keyword evidence="3" id="KW-1133">Transmembrane helix</keyword>
<evidence type="ECO:0000259" key="4">
    <source>
        <dbReference type="Pfam" id="PF12508"/>
    </source>
</evidence>
<feature type="transmembrane region" description="Helical" evidence="3">
    <location>
        <begin position="39"/>
        <end position="56"/>
    </location>
</feature>